<gene>
    <name evidence="4" type="ORF">CQW23_12487</name>
</gene>
<dbReference type="STRING" id="33114.A0A2G2WSX5"/>
<comment type="caution">
    <text evidence="4">The sequence shown here is derived from an EMBL/GenBank/DDBJ whole genome shotgun (WGS) entry which is preliminary data.</text>
</comment>
<sequence>MSSGADEFVKGHVHPNGAAVITLDRPKALNAMNLNMDIKYKSFLDEWETDPRVKCVLVGSSSPRAFSAGNMLYFIYRINACWNSGL</sequence>
<evidence type="ECO:0000313" key="5">
    <source>
        <dbReference type="Proteomes" id="UP000224567"/>
    </source>
</evidence>
<reference evidence="4 5" key="1">
    <citation type="journal article" date="2017" name="Genome Biol.">
        <title>New reference genome sequences of hot pepper reveal the massive evolution of plant disease-resistance genes by retroduplication.</title>
        <authorList>
            <person name="Kim S."/>
            <person name="Park J."/>
            <person name="Yeom S.I."/>
            <person name="Kim Y.M."/>
            <person name="Seo E."/>
            <person name="Kim K.T."/>
            <person name="Kim M.S."/>
            <person name="Lee J.M."/>
            <person name="Cheong K."/>
            <person name="Shin H.S."/>
            <person name="Kim S.B."/>
            <person name="Han K."/>
            <person name="Lee J."/>
            <person name="Park M."/>
            <person name="Lee H.A."/>
            <person name="Lee H.Y."/>
            <person name="Lee Y."/>
            <person name="Oh S."/>
            <person name="Lee J.H."/>
            <person name="Choi E."/>
            <person name="Choi E."/>
            <person name="Lee S.E."/>
            <person name="Jeon J."/>
            <person name="Kim H."/>
            <person name="Choi G."/>
            <person name="Song H."/>
            <person name="Lee J."/>
            <person name="Lee S.C."/>
            <person name="Kwon J.K."/>
            <person name="Lee H.Y."/>
            <person name="Koo N."/>
            <person name="Hong Y."/>
            <person name="Kim R.W."/>
            <person name="Kang W.H."/>
            <person name="Huh J.H."/>
            <person name="Kang B.C."/>
            <person name="Yang T.J."/>
            <person name="Lee Y.H."/>
            <person name="Bennetzen J.L."/>
            <person name="Choi D."/>
        </authorList>
    </citation>
    <scope>NUCLEOTIDE SEQUENCE [LARGE SCALE GENOMIC DNA]</scope>
    <source>
        <strain evidence="5">cv. PBC81</strain>
    </source>
</reference>
<protein>
    <recommendedName>
        <fullName evidence="2">3-hydroxyisobutyryl-CoA hydrolase</fullName>
        <shortName evidence="2">HIB-CoA hydrolase</shortName>
        <shortName evidence="2">HIBYL-CoA-H</shortName>
        <ecNumber evidence="2">3.1.2.4</ecNumber>
    </recommendedName>
    <alternativeName>
        <fullName evidence="2">3-hydroxyisobutyryl-coenzyme A hydrolase</fullName>
    </alternativeName>
</protein>
<comment type="catalytic activity">
    <reaction evidence="2">
        <text>3-hydroxy-2-methylpropanoyl-CoA + H2O = 3-hydroxy-2-methylpropanoate + CoA + H(+)</text>
        <dbReference type="Rhea" id="RHEA:20888"/>
        <dbReference type="ChEBI" id="CHEBI:11805"/>
        <dbReference type="ChEBI" id="CHEBI:15377"/>
        <dbReference type="ChEBI" id="CHEBI:15378"/>
        <dbReference type="ChEBI" id="CHEBI:57287"/>
        <dbReference type="ChEBI" id="CHEBI:57340"/>
        <dbReference type="EC" id="3.1.2.4"/>
    </reaction>
</comment>
<feature type="domain" description="Enoyl-CoA hydratase/isomerase" evidence="3">
    <location>
        <begin position="19"/>
        <end position="75"/>
    </location>
</feature>
<comment type="pathway">
    <text evidence="2">Amino-acid degradation; L-valine degradation.</text>
</comment>
<evidence type="ECO:0000259" key="3">
    <source>
        <dbReference type="Pfam" id="PF16113"/>
    </source>
</evidence>
<evidence type="ECO:0000256" key="1">
    <source>
        <dbReference type="ARBA" id="ARBA00022801"/>
    </source>
</evidence>
<dbReference type="InterPro" id="IPR029045">
    <property type="entry name" value="ClpP/crotonase-like_dom_sf"/>
</dbReference>
<dbReference type="GO" id="GO:0006574">
    <property type="term" value="P:L-valine catabolic process"/>
    <property type="evidence" value="ECO:0007669"/>
    <property type="project" value="UniProtKB-UniRule"/>
</dbReference>
<dbReference type="Proteomes" id="UP000224567">
    <property type="component" value="Unassembled WGS sequence"/>
</dbReference>
<dbReference type="PANTHER" id="PTHR43176:SF21">
    <property type="entry name" value="3-HYDROXYISOBUTYRYL-COA HYDROLASE"/>
    <property type="match status" value="1"/>
</dbReference>
<name>A0A2G2WSX5_CAPBA</name>
<dbReference type="AlphaFoldDB" id="A0A2G2WSX5"/>
<evidence type="ECO:0000256" key="2">
    <source>
        <dbReference type="RuleBase" id="RU369070"/>
    </source>
</evidence>
<dbReference type="GO" id="GO:0003860">
    <property type="term" value="F:3-hydroxyisobutyryl-CoA hydrolase activity"/>
    <property type="evidence" value="ECO:0007669"/>
    <property type="project" value="UniProtKB-UniRule"/>
</dbReference>
<comment type="similarity">
    <text evidence="2">Belongs to the enoyl-CoA hydratase/isomerase family.</text>
</comment>
<organism evidence="4 5">
    <name type="scientific">Capsicum baccatum</name>
    <name type="common">Peruvian pepper</name>
    <dbReference type="NCBI Taxonomy" id="33114"/>
    <lineage>
        <taxon>Eukaryota</taxon>
        <taxon>Viridiplantae</taxon>
        <taxon>Streptophyta</taxon>
        <taxon>Embryophyta</taxon>
        <taxon>Tracheophyta</taxon>
        <taxon>Spermatophyta</taxon>
        <taxon>Magnoliopsida</taxon>
        <taxon>eudicotyledons</taxon>
        <taxon>Gunneridae</taxon>
        <taxon>Pentapetalae</taxon>
        <taxon>asterids</taxon>
        <taxon>lamiids</taxon>
        <taxon>Solanales</taxon>
        <taxon>Solanaceae</taxon>
        <taxon>Solanoideae</taxon>
        <taxon>Capsiceae</taxon>
        <taxon>Capsicum</taxon>
    </lineage>
</organism>
<dbReference type="GO" id="GO:0005829">
    <property type="term" value="C:cytosol"/>
    <property type="evidence" value="ECO:0007669"/>
    <property type="project" value="TreeGrafter"/>
</dbReference>
<keyword evidence="1 2" id="KW-0378">Hydrolase</keyword>
<reference evidence="5" key="2">
    <citation type="journal article" date="2017" name="J. Anim. Genet.">
        <title>Multiple reference genome sequences of hot pepper reveal the massive evolution of plant disease resistance genes by retroduplication.</title>
        <authorList>
            <person name="Kim S."/>
            <person name="Park J."/>
            <person name="Yeom S.-I."/>
            <person name="Kim Y.-M."/>
            <person name="Seo E."/>
            <person name="Kim K.-T."/>
            <person name="Kim M.-S."/>
            <person name="Lee J.M."/>
            <person name="Cheong K."/>
            <person name="Shin H.-S."/>
            <person name="Kim S.-B."/>
            <person name="Han K."/>
            <person name="Lee J."/>
            <person name="Park M."/>
            <person name="Lee H.-A."/>
            <person name="Lee H.-Y."/>
            <person name="Lee Y."/>
            <person name="Oh S."/>
            <person name="Lee J.H."/>
            <person name="Choi E."/>
            <person name="Choi E."/>
            <person name="Lee S.E."/>
            <person name="Jeon J."/>
            <person name="Kim H."/>
            <person name="Choi G."/>
            <person name="Song H."/>
            <person name="Lee J."/>
            <person name="Lee S.-C."/>
            <person name="Kwon J.-K."/>
            <person name="Lee H.-Y."/>
            <person name="Koo N."/>
            <person name="Hong Y."/>
            <person name="Kim R.W."/>
            <person name="Kang W.-H."/>
            <person name="Huh J.H."/>
            <person name="Kang B.-C."/>
            <person name="Yang T.-J."/>
            <person name="Lee Y.-H."/>
            <person name="Bennetzen J.L."/>
            <person name="Choi D."/>
        </authorList>
    </citation>
    <scope>NUCLEOTIDE SEQUENCE [LARGE SCALE GENOMIC DNA]</scope>
    <source>
        <strain evidence="5">cv. PBC81</strain>
    </source>
</reference>
<dbReference type="EC" id="3.1.2.4" evidence="2"/>
<proteinExistence type="inferred from homology"/>
<dbReference type="Gene3D" id="3.90.226.10">
    <property type="entry name" value="2-enoyl-CoA Hydratase, Chain A, domain 1"/>
    <property type="match status" value="1"/>
</dbReference>
<dbReference type="SUPFAM" id="SSF52096">
    <property type="entry name" value="ClpP/crotonase"/>
    <property type="match status" value="1"/>
</dbReference>
<accession>A0A2G2WSX5</accession>
<comment type="function">
    <text evidence="2">Hydrolyzes 3-hydroxyisobutyryl-CoA (HIBYL-CoA), a saline catabolite. Has high activity toward isobutyryl-CoA. Could be an isobutyryl-CoA dehydrogenase that functions in valine catabolism.</text>
</comment>
<dbReference type="PANTHER" id="PTHR43176">
    <property type="entry name" value="3-HYDROXYISOBUTYRYL-COA HYDROLASE-RELATED"/>
    <property type="match status" value="1"/>
</dbReference>
<evidence type="ECO:0000313" key="4">
    <source>
        <dbReference type="EMBL" id="PHT48279.1"/>
    </source>
</evidence>
<dbReference type="OrthoDB" id="16820at2759"/>
<dbReference type="InterPro" id="IPR032259">
    <property type="entry name" value="HIBYL-CoA-H"/>
</dbReference>
<dbReference type="Pfam" id="PF16113">
    <property type="entry name" value="ECH_2"/>
    <property type="match status" value="1"/>
</dbReference>
<dbReference type="InterPro" id="IPR045004">
    <property type="entry name" value="ECH_dom"/>
</dbReference>
<keyword evidence="5" id="KW-1185">Reference proteome</keyword>
<dbReference type="EMBL" id="MLFT02000005">
    <property type="protein sequence ID" value="PHT48279.1"/>
    <property type="molecule type" value="Genomic_DNA"/>
</dbReference>